<protein>
    <submittedName>
        <fullName evidence="1">Uncharacterized protein</fullName>
    </submittedName>
</protein>
<proteinExistence type="predicted"/>
<dbReference type="EMBL" id="JAYMYQ010000009">
    <property type="protein sequence ID" value="KAK7313150.1"/>
    <property type="molecule type" value="Genomic_DNA"/>
</dbReference>
<organism evidence="1 2">
    <name type="scientific">Canavalia gladiata</name>
    <name type="common">Sword bean</name>
    <name type="synonym">Dolichos gladiatus</name>
    <dbReference type="NCBI Taxonomy" id="3824"/>
    <lineage>
        <taxon>Eukaryota</taxon>
        <taxon>Viridiplantae</taxon>
        <taxon>Streptophyta</taxon>
        <taxon>Embryophyta</taxon>
        <taxon>Tracheophyta</taxon>
        <taxon>Spermatophyta</taxon>
        <taxon>Magnoliopsida</taxon>
        <taxon>eudicotyledons</taxon>
        <taxon>Gunneridae</taxon>
        <taxon>Pentapetalae</taxon>
        <taxon>rosids</taxon>
        <taxon>fabids</taxon>
        <taxon>Fabales</taxon>
        <taxon>Fabaceae</taxon>
        <taxon>Papilionoideae</taxon>
        <taxon>50 kb inversion clade</taxon>
        <taxon>NPAAA clade</taxon>
        <taxon>indigoferoid/millettioid clade</taxon>
        <taxon>Phaseoleae</taxon>
        <taxon>Canavalia</taxon>
    </lineage>
</organism>
<evidence type="ECO:0000313" key="2">
    <source>
        <dbReference type="Proteomes" id="UP001367508"/>
    </source>
</evidence>
<evidence type="ECO:0000313" key="1">
    <source>
        <dbReference type="EMBL" id="KAK7313150.1"/>
    </source>
</evidence>
<sequence length="213" mass="24458">MFRKPETQYLVCYTLKLSHESRGNLIYEFVIAVDQVPRSHGSNPANSEQSLWKKRYLIIGLLEGFEDTCLEEAADETLECEEGGYDGEGDFKRTTDDVELLKDIFEETLYGMLLANRRMNEEDIMKMNRKKIRTPIVYEVDFKSTNDESVLKFLNVGEGCVYDVYTSTFFKFRVIIAGGGGLCNHVVGSKSTQLSNVCNVYRSWRREEATHVL</sequence>
<name>A0AAN9K8D9_CANGL</name>
<dbReference type="AlphaFoldDB" id="A0AAN9K8D9"/>
<keyword evidence="2" id="KW-1185">Reference proteome</keyword>
<accession>A0AAN9K8D9</accession>
<comment type="caution">
    <text evidence="1">The sequence shown here is derived from an EMBL/GenBank/DDBJ whole genome shotgun (WGS) entry which is preliminary data.</text>
</comment>
<gene>
    <name evidence="1" type="ORF">VNO77_37608</name>
</gene>
<dbReference type="Proteomes" id="UP001367508">
    <property type="component" value="Unassembled WGS sequence"/>
</dbReference>
<reference evidence="1 2" key="1">
    <citation type="submission" date="2024-01" db="EMBL/GenBank/DDBJ databases">
        <title>The genomes of 5 underutilized Papilionoideae crops provide insights into root nodulation and disease resistanc.</title>
        <authorList>
            <person name="Jiang F."/>
        </authorList>
    </citation>
    <scope>NUCLEOTIDE SEQUENCE [LARGE SCALE GENOMIC DNA]</scope>
    <source>
        <strain evidence="1">LVBAO_FW01</strain>
        <tissue evidence="1">Leaves</tissue>
    </source>
</reference>